<dbReference type="PANTHER" id="PTHR10890">
    <property type="entry name" value="CYSTEINYL-TRNA SYNTHETASE"/>
    <property type="match status" value="1"/>
</dbReference>
<keyword evidence="4" id="KW-0547">Nucleotide-binding</keyword>
<dbReference type="InterPro" id="IPR014729">
    <property type="entry name" value="Rossmann-like_a/b/a_fold"/>
</dbReference>
<dbReference type="SUPFAM" id="SSF47323">
    <property type="entry name" value="Anticodon-binding domain of a subclass of class I aminoacyl-tRNA synthetases"/>
    <property type="match status" value="1"/>
</dbReference>
<dbReference type="Proteomes" id="UP001177140">
    <property type="component" value="Unassembled WGS sequence"/>
</dbReference>
<evidence type="ECO:0000313" key="9">
    <source>
        <dbReference type="Proteomes" id="UP001177140"/>
    </source>
</evidence>
<dbReference type="GO" id="GO:0046872">
    <property type="term" value="F:metal ion binding"/>
    <property type="evidence" value="ECO:0007669"/>
    <property type="project" value="UniProtKB-KW"/>
</dbReference>
<dbReference type="EMBL" id="JAJJMA010134617">
    <property type="protein sequence ID" value="MCL7033444.1"/>
    <property type="molecule type" value="Genomic_DNA"/>
</dbReference>
<dbReference type="GO" id="GO:0005524">
    <property type="term" value="F:ATP binding"/>
    <property type="evidence" value="ECO:0007669"/>
    <property type="project" value="UniProtKB-KW"/>
</dbReference>
<feature type="domain" description="tRNA synthetases class I catalytic" evidence="7">
    <location>
        <begin position="1"/>
        <end position="46"/>
    </location>
</feature>
<dbReference type="InterPro" id="IPR009080">
    <property type="entry name" value="tRNAsynth_Ia_anticodon-bd"/>
</dbReference>
<comment type="cofactor">
    <cofactor evidence="1">
        <name>Zn(2+)</name>
        <dbReference type="ChEBI" id="CHEBI:29105"/>
    </cofactor>
</comment>
<comment type="caution">
    <text evidence="8">The sequence shown here is derived from an EMBL/GenBank/DDBJ whole genome shotgun (WGS) entry which is preliminary data.</text>
</comment>
<reference evidence="8" key="1">
    <citation type="submission" date="2022-03" db="EMBL/GenBank/DDBJ databases">
        <title>A functionally conserved STORR gene fusion in Papaver species that diverged 16.8 million years ago.</title>
        <authorList>
            <person name="Catania T."/>
        </authorList>
    </citation>
    <scope>NUCLEOTIDE SEQUENCE</scope>
    <source>
        <strain evidence="8">S-191538</strain>
    </source>
</reference>
<accession>A0AA41S5K2</accession>
<keyword evidence="2" id="KW-0436">Ligase</keyword>
<protein>
    <recommendedName>
        <fullName evidence="7">tRNA synthetases class I catalytic domain-containing protein</fullName>
    </recommendedName>
</protein>
<dbReference type="SUPFAM" id="SSF52374">
    <property type="entry name" value="Nucleotidylyl transferase"/>
    <property type="match status" value="1"/>
</dbReference>
<name>A0AA41S5K2_PAPNU</name>
<keyword evidence="3" id="KW-0479">Metal-binding</keyword>
<dbReference type="InterPro" id="IPR032678">
    <property type="entry name" value="tRNA-synt_1_cat_dom"/>
</dbReference>
<keyword evidence="5" id="KW-0862">Zinc</keyword>
<gene>
    <name evidence="8" type="ORF">MKW94_007218</name>
</gene>
<evidence type="ECO:0000256" key="1">
    <source>
        <dbReference type="ARBA" id="ARBA00001947"/>
    </source>
</evidence>
<evidence type="ECO:0000259" key="7">
    <source>
        <dbReference type="Pfam" id="PF01406"/>
    </source>
</evidence>
<evidence type="ECO:0000256" key="2">
    <source>
        <dbReference type="ARBA" id="ARBA00022598"/>
    </source>
</evidence>
<dbReference type="GO" id="GO:0006423">
    <property type="term" value="P:cysteinyl-tRNA aminoacylation"/>
    <property type="evidence" value="ECO:0007669"/>
    <property type="project" value="TreeGrafter"/>
</dbReference>
<organism evidence="8 9">
    <name type="scientific">Papaver nudicaule</name>
    <name type="common">Iceland poppy</name>
    <dbReference type="NCBI Taxonomy" id="74823"/>
    <lineage>
        <taxon>Eukaryota</taxon>
        <taxon>Viridiplantae</taxon>
        <taxon>Streptophyta</taxon>
        <taxon>Embryophyta</taxon>
        <taxon>Tracheophyta</taxon>
        <taxon>Spermatophyta</taxon>
        <taxon>Magnoliopsida</taxon>
        <taxon>Ranunculales</taxon>
        <taxon>Papaveraceae</taxon>
        <taxon>Papaveroideae</taxon>
        <taxon>Papaver</taxon>
    </lineage>
</organism>
<dbReference type="Gene3D" id="1.20.120.1910">
    <property type="entry name" value="Cysteine-tRNA ligase, C-terminal anti-codon recognition domain"/>
    <property type="match status" value="1"/>
</dbReference>
<dbReference type="Gene3D" id="3.40.50.620">
    <property type="entry name" value="HUPs"/>
    <property type="match status" value="1"/>
</dbReference>
<dbReference type="AlphaFoldDB" id="A0AA41S5K2"/>
<keyword evidence="6" id="KW-0067">ATP-binding</keyword>
<dbReference type="GO" id="GO:0004817">
    <property type="term" value="F:cysteine-tRNA ligase activity"/>
    <property type="evidence" value="ECO:0007669"/>
    <property type="project" value="TreeGrafter"/>
</dbReference>
<dbReference type="InterPro" id="IPR024909">
    <property type="entry name" value="Cys-tRNA/MSH_ligase"/>
</dbReference>
<sequence>MSKSLGNFFTIREVTKLYHPLALRFFMMSAHYRSSINYSLEQLEVASVSVFSLYQTLRDSEEALLPFREKNSDGLVPKGKNVRITTEAQEGIDKLKDDFDAKMKDDLHTQDFLNGALQEILRLMNSTLNKLRKAKQQQPSLFLSLAEMENAVKMVLDTLGLMSSSSYSEVLKQFKAKALTRAKLTEEYVLQQIELRAQARKLKEFAKSDKIREDLEAKGIALMDLGSETIWRPCARNLEVEGTEGIALLRILKTVMTFILSSWSSFSSFLMNRICRICSFIPFMGLADPRPAQQKKKE</sequence>
<keyword evidence="9" id="KW-1185">Reference proteome</keyword>
<dbReference type="Pfam" id="PF01406">
    <property type="entry name" value="tRNA-synt_1e"/>
    <property type="match status" value="1"/>
</dbReference>
<evidence type="ECO:0000256" key="5">
    <source>
        <dbReference type="ARBA" id="ARBA00022833"/>
    </source>
</evidence>
<dbReference type="GO" id="GO:0005737">
    <property type="term" value="C:cytoplasm"/>
    <property type="evidence" value="ECO:0007669"/>
    <property type="project" value="TreeGrafter"/>
</dbReference>
<proteinExistence type="predicted"/>
<evidence type="ECO:0000256" key="4">
    <source>
        <dbReference type="ARBA" id="ARBA00022741"/>
    </source>
</evidence>
<evidence type="ECO:0000256" key="3">
    <source>
        <dbReference type="ARBA" id="ARBA00022723"/>
    </source>
</evidence>
<evidence type="ECO:0000256" key="6">
    <source>
        <dbReference type="ARBA" id="ARBA00022840"/>
    </source>
</evidence>
<dbReference type="PANTHER" id="PTHR10890:SF26">
    <property type="entry name" value="CYSTEINE--TRNA LIGASE 1, CYTOPLASMIC-RELATED"/>
    <property type="match status" value="1"/>
</dbReference>
<evidence type="ECO:0000313" key="8">
    <source>
        <dbReference type="EMBL" id="MCL7033444.1"/>
    </source>
</evidence>